<dbReference type="OrthoDB" id="9776552at2"/>
<name>A0A4S4BQC8_9BACL</name>
<feature type="transmembrane region" description="Helical" evidence="8">
    <location>
        <begin position="16"/>
        <end position="36"/>
    </location>
</feature>
<evidence type="ECO:0000256" key="4">
    <source>
        <dbReference type="ARBA" id="ARBA00022679"/>
    </source>
</evidence>
<evidence type="ECO:0000259" key="9">
    <source>
        <dbReference type="PROSITE" id="PS50885"/>
    </source>
</evidence>
<dbReference type="InterPro" id="IPR003660">
    <property type="entry name" value="HAMP_dom"/>
</dbReference>
<keyword evidence="3" id="KW-0597">Phosphoprotein</keyword>
<keyword evidence="5 10" id="KW-0418">Kinase</keyword>
<dbReference type="PANTHER" id="PTHR34220:SF7">
    <property type="entry name" value="SENSOR HISTIDINE KINASE YPDA"/>
    <property type="match status" value="1"/>
</dbReference>
<evidence type="ECO:0000313" key="10">
    <source>
        <dbReference type="EMBL" id="THF77132.1"/>
    </source>
</evidence>
<dbReference type="CDD" id="cd18774">
    <property type="entry name" value="PDC2_HK_sensor"/>
    <property type="match status" value="1"/>
</dbReference>
<dbReference type="Pfam" id="PF02518">
    <property type="entry name" value="HATPase_c"/>
    <property type="match status" value="1"/>
</dbReference>
<evidence type="ECO:0000256" key="7">
    <source>
        <dbReference type="SAM" id="MobiDB-lite"/>
    </source>
</evidence>
<dbReference type="AlphaFoldDB" id="A0A4S4BQC8"/>
<keyword evidence="6 8" id="KW-0472">Membrane</keyword>
<dbReference type="CDD" id="cd06225">
    <property type="entry name" value="HAMP"/>
    <property type="match status" value="1"/>
</dbReference>
<evidence type="ECO:0000313" key="11">
    <source>
        <dbReference type="Proteomes" id="UP000310636"/>
    </source>
</evidence>
<comment type="subcellular location">
    <subcellularLocation>
        <location evidence="1">Cell membrane</location>
        <topology evidence="1">Multi-pass membrane protein</topology>
    </subcellularLocation>
</comment>
<feature type="region of interest" description="Disordered" evidence="7">
    <location>
        <begin position="538"/>
        <end position="563"/>
    </location>
</feature>
<keyword evidence="2" id="KW-1003">Cell membrane</keyword>
<keyword evidence="11" id="KW-1185">Reference proteome</keyword>
<protein>
    <submittedName>
        <fullName evidence="10">Sensor histidine kinase</fullName>
    </submittedName>
</protein>
<dbReference type="SMART" id="SM00387">
    <property type="entry name" value="HATPase_c"/>
    <property type="match status" value="1"/>
</dbReference>
<dbReference type="SUPFAM" id="SSF158472">
    <property type="entry name" value="HAMP domain-like"/>
    <property type="match status" value="1"/>
</dbReference>
<dbReference type="Pfam" id="PF06580">
    <property type="entry name" value="His_kinase"/>
    <property type="match status" value="1"/>
</dbReference>
<dbReference type="Pfam" id="PF00672">
    <property type="entry name" value="HAMP"/>
    <property type="match status" value="1"/>
</dbReference>
<dbReference type="InterPro" id="IPR050640">
    <property type="entry name" value="Bact_2-comp_sensor_kinase"/>
</dbReference>
<evidence type="ECO:0000256" key="8">
    <source>
        <dbReference type="SAM" id="Phobius"/>
    </source>
</evidence>
<evidence type="ECO:0000256" key="1">
    <source>
        <dbReference type="ARBA" id="ARBA00004651"/>
    </source>
</evidence>
<dbReference type="GO" id="GO:0000155">
    <property type="term" value="F:phosphorelay sensor kinase activity"/>
    <property type="evidence" value="ECO:0007669"/>
    <property type="project" value="InterPro"/>
</dbReference>
<proteinExistence type="predicted"/>
<dbReference type="Proteomes" id="UP000310636">
    <property type="component" value="Unassembled WGS sequence"/>
</dbReference>
<dbReference type="InterPro" id="IPR010559">
    <property type="entry name" value="Sig_transdc_His_kin_internal"/>
</dbReference>
<reference evidence="10 11" key="1">
    <citation type="submission" date="2019-04" db="EMBL/GenBank/DDBJ databases">
        <title>Cohnella sp. nov. isolated from preserved vegetables.</title>
        <authorList>
            <person name="Lin S.-Y."/>
            <person name="Hung M.-H."/>
            <person name="Young C.-C."/>
        </authorList>
    </citation>
    <scope>NUCLEOTIDE SEQUENCE [LARGE SCALE GENOMIC DNA]</scope>
    <source>
        <strain evidence="10 11">CC-MHH1044</strain>
    </source>
</reference>
<dbReference type="SUPFAM" id="SSF55874">
    <property type="entry name" value="ATPase domain of HSP90 chaperone/DNA topoisomerase II/histidine kinase"/>
    <property type="match status" value="1"/>
</dbReference>
<organism evidence="10 11">
    <name type="scientific">Cohnella fermenti</name>
    <dbReference type="NCBI Taxonomy" id="2565925"/>
    <lineage>
        <taxon>Bacteria</taxon>
        <taxon>Bacillati</taxon>
        <taxon>Bacillota</taxon>
        <taxon>Bacilli</taxon>
        <taxon>Bacillales</taxon>
        <taxon>Paenibacillaceae</taxon>
        <taxon>Cohnella</taxon>
    </lineage>
</organism>
<accession>A0A4S4BQC8</accession>
<keyword evidence="8" id="KW-0812">Transmembrane</keyword>
<dbReference type="EMBL" id="SSOB01000021">
    <property type="protein sequence ID" value="THF77132.1"/>
    <property type="molecule type" value="Genomic_DNA"/>
</dbReference>
<evidence type="ECO:0000256" key="2">
    <source>
        <dbReference type="ARBA" id="ARBA00022475"/>
    </source>
</evidence>
<sequence length="618" mass="69428">MPVRSYVRNLSIRSKLILSIYSSILLISGSLGYFSYKINVDNVVNKVGIANQATVRQVNSNIDFLQHEIDDISMQLELHNLVQSFLKNPDGSLYADKSLMFTLSLIATKSYINLMILYDLNDSRIPYHKSNDGSNGIYSFSDFARSSAYANILRLKGKPYWFPADEADLIQNNKYPKLAMGRMVRDLEDFHDIGLLIMAINEKHLRDLYADNLQGNDSSVAIVDEEGRLLSSGGPAFYLEGDSSSRYIKEAGRRSEGSLQETIGGRELLINYISSNEMGWTIYYAVPMASLTKEVNGIRMLTIVVVLAVLLLLLPLMLVLSSLLTAPIKRLLGSMKKFQEGNFEERVEVLGGDEIGQLGSGYNQMVANIKELIDNMYVLQIREREAELNALQAQINPHFLYNTLDIIFWKSQASGDRELARMVFSLSKFFRLSLNRGEGMTTVAREKELIEHYLLLQQMRFKQKLAYEVEIEDDLLPCAIPKLILQPFVENAIVHGLEPQKCGGRIRVSGGRIGGRFGTRIRFVVSDDGAGMDEETLRRLFEPPPSPPSSSADNDNELSGSGGYAVRNVNERLRLIYGEDYRLSFSSIVNSGTQVELEVPLRTVPDQGRNSDDQAAHR</sequence>
<dbReference type="InterPro" id="IPR036890">
    <property type="entry name" value="HATPase_C_sf"/>
</dbReference>
<keyword evidence="8" id="KW-1133">Transmembrane helix</keyword>
<dbReference type="PANTHER" id="PTHR34220">
    <property type="entry name" value="SENSOR HISTIDINE KINASE YPDA"/>
    <property type="match status" value="1"/>
</dbReference>
<dbReference type="Gene3D" id="3.30.565.10">
    <property type="entry name" value="Histidine kinase-like ATPase, C-terminal domain"/>
    <property type="match status" value="1"/>
</dbReference>
<evidence type="ECO:0000256" key="6">
    <source>
        <dbReference type="ARBA" id="ARBA00023136"/>
    </source>
</evidence>
<dbReference type="InterPro" id="IPR003594">
    <property type="entry name" value="HATPase_dom"/>
</dbReference>
<keyword evidence="4" id="KW-0808">Transferase</keyword>
<dbReference type="Gene3D" id="6.10.340.10">
    <property type="match status" value="1"/>
</dbReference>
<dbReference type="PROSITE" id="PS50885">
    <property type="entry name" value="HAMP"/>
    <property type="match status" value="1"/>
</dbReference>
<evidence type="ECO:0000256" key="5">
    <source>
        <dbReference type="ARBA" id="ARBA00022777"/>
    </source>
</evidence>
<dbReference type="GO" id="GO:0005886">
    <property type="term" value="C:plasma membrane"/>
    <property type="evidence" value="ECO:0007669"/>
    <property type="project" value="UniProtKB-SubCell"/>
</dbReference>
<feature type="domain" description="HAMP" evidence="9">
    <location>
        <begin position="322"/>
        <end position="374"/>
    </location>
</feature>
<feature type="transmembrane region" description="Helical" evidence="8">
    <location>
        <begin position="300"/>
        <end position="326"/>
    </location>
</feature>
<evidence type="ECO:0000256" key="3">
    <source>
        <dbReference type="ARBA" id="ARBA00022553"/>
    </source>
</evidence>
<gene>
    <name evidence="10" type="ORF">E6C55_17365</name>
</gene>
<comment type="caution">
    <text evidence="10">The sequence shown here is derived from an EMBL/GenBank/DDBJ whole genome shotgun (WGS) entry which is preliminary data.</text>
</comment>
<dbReference type="SMART" id="SM00304">
    <property type="entry name" value="HAMP"/>
    <property type="match status" value="1"/>
</dbReference>
<dbReference type="RefSeq" id="WP_136371080.1">
    <property type="nucleotide sequence ID" value="NZ_SSOB01000021.1"/>
</dbReference>